<dbReference type="EMBL" id="JAGFBR010000013">
    <property type="protein sequence ID" value="KAH0456581.1"/>
    <property type="molecule type" value="Genomic_DNA"/>
</dbReference>
<comment type="caution">
    <text evidence="7">The sequence shown here is derived from an EMBL/GenBank/DDBJ whole genome shotgun (WGS) entry which is preliminary data.</text>
</comment>
<keyword evidence="5" id="KW-0676">Redox-active center</keyword>
<dbReference type="InterPro" id="IPR017937">
    <property type="entry name" value="Thioredoxin_CS"/>
</dbReference>
<evidence type="ECO:0000256" key="5">
    <source>
        <dbReference type="ARBA" id="ARBA00023284"/>
    </source>
</evidence>
<dbReference type="InterPro" id="IPR013766">
    <property type="entry name" value="Thioredoxin_domain"/>
</dbReference>
<dbReference type="PANTHER" id="PTHR45663">
    <property type="entry name" value="GEO12009P1"/>
    <property type="match status" value="1"/>
</dbReference>
<evidence type="ECO:0000313" key="8">
    <source>
        <dbReference type="Proteomes" id="UP000775213"/>
    </source>
</evidence>
<evidence type="ECO:0000256" key="3">
    <source>
        <dbReference type="ARBA" id="ARBA00022982"/>
    </source>
</evidence>
<accession>A0AAV7GJF9</accession>
<dbReference type="FunFam" id="3.40.30.10:FF:000001">
    <property type="entry name" value="Thioredoxin"/>
    <property type="match status" value="1"/>
</dbReference>
<dbReference type="GO" id="GO:0015035">
    <property type="term" value="F:protein-disulfide reductase activity"/>
    <property type="evidence" value="ECO:0007669"/>
    <property type="project" value="InterPro"/>
</dbReference>
<dbReference type="NCBIfam" id="TIGR01068">
    <property type="entry name" value="thioredoxin"/>
    <property type="match status" value="1"/>
</dbReference>
<organism evidence="7 8">
    <name type="scientific">Dendrobium chrysotoxum</name>
    <name type="common">Orchid</name>
    <dbReference type="NCBI Taxonomy" id="161865"/>
    <lineage>
        <taxon>Eukaryota</taxon>
        <taxon>Viridiplantae</taxon>
        <taxon>Streptophyta</taxon>
        <taxon>Embryophyta</taxon>
        <taxon>Tracheophyta</taxon>
        <taxon>Spermatophyta</taxon>
        <taxon>Magnoliopsida</taxon>
        <taxon>Liliopsida</taxon>
        <taxon>Asparagales</taxon>
        <taxon>Orchidaceae</taxon>
        <taxon>Epidendroideae</taxon>
        <taxon>Malaxideae</taxon>
        <taxon>Dendrobiinae</taxon>
        <taxon>Dendrobium</taxon>
    </lineage>
</organism>
<name>A0AAV7GJF9_DENCH</name>
<dbReference type="Gene3D" id="3.40.30.10">
    <property type="entry name" value="Glutaredoxin"/>
    <property type="match status" value="1"/>
</dbReference>
<evidence type="ECO:0000256" key="2">
    <source>
        <dbReference type="ARBA" id="ARBA00022946"/>
    </source>
</evidence>
<dbReference type="Proteomes" id="UP000775213">
    <property type="component" value="Unassembled WGS sequence"/>
</dbReference>
<protein>
    <recommendedName>
        <fullName evidence="6">Thioredoxin domain-containing protein</fullName>
    </recommendedName>
</protein>
<evidence type="ECO:0000256" key="4">
    <source>
        <dbReference type="ARBA" id="ARBA00023157"/>
    </source>
</evidence>
<keyword evidence="3" id="KW-0249">Electron transport</keyword>
<dbReference type="AlphaFoldDB" id="A0AAV7GJF9"/>
<dbReference type="PROSITE" id="PS51352">
    <property type="entry name" value="THIOREDOXIN_2"/>
    <property type="match status" value="1"/>
</dbReference>
<sequence>MAAPVIGFPASTLLVFNVAAYSSSSSSSSSRPAIIPVSTAAGHGRSRVLPHFTDLRVSVCQRRLRSDMVTYSDKAIRRAMVVCEAEAKEGAIGENFQVTVPDVTKATWRPTVLECDKTVVVEFWASWCEPCRVIHPVISNLSVSYKEKIRCFKINTDENPDIVTEYGIKSIPTVVILKSGKVVEKVIGAVPETTLITFIEEHLDK</sequence>
<keyword evidence="8" id="KW-1185">Reference proteome</keyword>
<dbReference type="CDD" id="cd02947">
    <property type="entry name" value="TRX_family"/>
    <property type="match status" value="1"/>
</dbReference>
<dbReference type="InterPro" id="IPR036249">
    <property type="entry name" value="Thioredoxin-like_sf"/>
</dbReference>
<keyword evidence="2" id="KW-0809">Transit peptide</keyword>
<proteinExistence type="predicted"/>
<evidence type="ECO:0000256" key="1">
    <source>
        <dbReference type="ARBA" id="ARBA00022448"/>
    </source>
</evidence>
<evidence type="ECO:0000259" key="6">
    <source>
        <dbReference type="PROSITE" id="PS51352"/>
    </source>
</evidence>
<reference evidence="7 8" key="1">
    <citation type="journal article" date="2021" name="Hortic Res">
        <title>Chromosome-scale assembly of the Dendrobium chrysotoxum genome enhances the understanding of orchid evolution.</title>
        <authorList>
            <person name="Zhang Y."/>
            <person name="Zhang G.Q."/>
            <person name="Zhang D."/>
            <person name="Liu X.D."/>
            <person name="Xu X.Y."/>
            <person name="Sun W.H."/>
            <person name="Yu X."/>
            <person name="Zhu X."/>
            <person name="Wang Z.W."/>
            <person name="Zhao X."/>
            <person name="Zhong W.Y."/>
            <person name="Chen H."/>
            <person name="Yin W.L."/>
            <person name="Huang T."/>
            <person name="Niu S.C."/>
            <person name="Liu Z.J."/>
        </authorList>
    </citation>
    <scope>NUCLEOTIDE SEQUENCE [LARGE SCALE GENOMIC DNA]</scope>
    <source>
        <strain evidence="7">Lindl</strain>
    </source>
</reference>
<dbReference type="PROSITE" id="PS00194">
    <property type="entry name" value="THIOREDOXIN_1"/>
    <property type="match status" value="1"/>
</dbReference>
<keyword evidence="1" id="KW-0813">Transport</keyword>
<keyword evidence="4" id="KW-1015">Disulfide bond</keyword>
<feature type="domain" description="Thioredoxin" evidence="6">
    <location>
        <begin position="74"/>
        <end position="204"/>
    </location>
</feature>
<dbReference type="PANTHER" id="PTHR45663:SF11">
    <property type="entry name" value="GEO12009P1"/>
    <property type="match status" value="1"/>
</dbReference>
<dbReference type="Pfam" id="PF00085">
    <property type="entry name" value="Thioredoxin"/>
    <property type="match status" value="1"/>
</dbReference>
<gene>
    <name evidence="7" type="ORF">IEQ34_014488</name>
</gene>
<dbReference type="PRINTS" id="PR00421">
    <property type="entry name" value="THIOREDOXIN"/>
</dbReference>
<evidence type="ECO:0000313" key="7">
    <source>
        <dbReference type="EMBL" id="KAH0456581.1"/>
    </source>
</evidence>
<dbReference type="SUPFAM" id="SSF52833">
    <property type="entry name" value="Thioredoxin-like"/>
    <property type="match status" value="1"/>
</dbReference>
<dbReference type="GO" id="GO:0005737">
    <property type="term" value="C:cytoplasm"/>
    <property type="evidence" value="ECO:0007669"/>
    <property type="project" value="TreeGrafter"/>
</dbReference>
<dbReference type="InterPro" id="IPR005746">
    <property type="entry name" value="Thioredoxin"/>
</dbReference>